<comment type="caution">
    <text evidence="17">The sequence shown here is derived from an EMBL/GenBank/DDBJ whole genome shotgun (WGS) entry which is preliminary data.</text>
</comment>
<evidence type="ECO:0000313" key="17">
    <source>
        <dbReference type="EMBL" id="MDP4539995.1"/>
    </source>
</evidence>
<evidence type="ECO:0000256" key="7">
    <source>
        <dbReference type="ARBA" id="ARBA00023004"/>
    </source>
</evidence>
<comment type="subcellular location">
    <subcellularLocation>
        <location evidence="1 12">Cell outer membrane</location>
        <topology evidence="1 12">Multi-pass membrane protein</topology>
    </subcellularLocation>
</comment>
<evidence type="ECO:0000256" key="5">
    <source>
        <dbReference type="ARBA" id="ARBA00022692"/>
    </source>
</evidence>
<evidence type="ECO:0000256" key="10">
    <source>
        <dbReference type="ARBA" id="ARBA00023136"/>
    </source>
</evidence>
<evidence type="ECO:0000259" key="15">
    <source>
        <dbReference type="Pfam" id="PF00593"/>
    </source>
</evidence>
<dbReference type="EMBL" id="JAVAIL010000003">
    <property type="protein sequence ID" value="MDP4539995.1"/>
    <property type="molecule type" value="Genomic_DNA"/>
</dbReference>
<evidence type="ECO:0000256" key="8">
    <source>
        <dbReference type="ARBA" id="ARBA00023065"/>
    </source>
</evidence>
<keyword evidence="17" id="KW-0675">Receptor</keyword>
<feature type="signal peptide" evidence="14">
    <location>
        <begin position="1"/>
        <end position="22"/>
    </location>
</feature>
<dbReference type="InterPro" id="IPR012910">
    <property type="entry name" value="Plug_dom"/>
</dbReference>
<keyword evidence="5 12" id="KW-0812">Transmembrane</keyword>
<dbReference type="Gene3D" id="2.170.130.10">
    <property type="entry name" value="TonB-dependent receptor, plug domain"/>
    <property type="match status" value="1"/>
</dbReference>
<keyword evidence="4" id="KW-0410">Iron transport</keyword>
<evidence type="ECO:0000256" key="12">
    <source>
        <dbReference type="PROSITE-ProRule" id="PRU01360"/>
    </source>
</evidence>
<keyword evidence="2 12" id="KW-0813">Transport</keyword>
<evidence type="ECO:0000256" key="6">
    <source>
        <dbReference type="ARBA" id="ARBA00022729"/>
    </source>
</evidence>
<dbReference type="InterPro" id="IPR000531">
    <property type="entry name" value="Beta-barrel_TonB"/>
</dbReference>
<evidence type="ECO:0000256" key="2">
    <source>
        <dbReference type="ARBA" id="ARBA00022448"/>
    </source>
</evidence>
<keyword evidence="8" id="KW-0406">Ion transport</keyword>
<keyword evidence="18" id="KW-1185">Reference proteome</keyword>
<sequence length="831" mass="88709">MKTTYLLLAAAPFALFASDAFAQAATTGEDSSEDQKPRQVFSTGVAKGRDVLDAAISTSALSAEEIQELGANSVAEIVRNIPGVRVEAAGGVANNSYTIRGLPLASTGSKYLQFQEDGLPVLEFGDLSFLGADVFIRSDLNLAAVEAIRGGSSSTFASNSPGGVINFISKTGEVEGGAIQASTGIDHDLYRLDFDYGGRISPTLRFHVGGFYREGEGPRETGFTAYRGGQIKANITKEFAGGYVRLHGKYLDDRVPTYLQAPIRVTGTNENPTFETLPNFDLSSDALLSPNVANFVSLDGENNLARYDVRNGVHPVVKAIGLESKFDIGEWTVTERFRYADISGELFQNFPLTIAPASAIGRSLGGPGAQLSYASGPNAGQAITDPAALNGNGLLAISLFENFRLNSVDNMSNDLRASRVWDLGGGKLTFTAGFYKSRQEVQTDWLFNSVVTDVRGGGELSLIDVTTATGISQTQEGVFAYSAGVVADAYRRKYDVAFSTNAPYGSLNYHIGKVAIGASVRFNSGSAQGSVFGSELGGGRIGTQPYDIDGNGVISPAESRTAVIPLTTPAPVDFDYDFVSYSGGINYRISEPLAVFARYSRGGRAAADRILFSPAVDPVSGGLTDPSDAYDIVKQAEGGVKYRQADLTLNLTAFWAKTDERNLQINARPDGTTQVERIFRTYRAYGLEAEAAYQRGPFSVTAGATYTNASIVDDEFNAAVIGNTPRHQPDLIFQVTPQFETERFTIGANFVGTTESFAQDTNQLRLPGYTLVNGFAQLRLNDRVQLALVGNNLFDKLALTDVTQGAIPAGGLVTARALNGRTVTASVRLSF</sequence>
<dbReference type="PANTHER" id="PTHR32552:SF89">
    <property type="entry name" value="CATECHOLATE SIDEROPHORE RECEPTOR FIU"/>
    <property type="match status" value="1"/>
</dbReference>
<keyword evidence="7" id="KW-0408">Iron</keyword>
<feature type="domain" description="TonB-dependent receptor plug" evidence="16">
    <location>
        <begin position="51"/>
        <end position="164"/>
    </location>
</feature>
<keyword evidence="9 13" id="KW-0798">TonB box</keyword>
<dbReference type="Pfam" id="PF07715">
    <property type="entry name" value="Plug"/>
    <property type="match status" value="1"/>
</dbReference>
<reference evidence="17 18" key="1">
    <citation type="submission" date="2023-08" db="EMBL/GenBank/DDBJ databases">
        <title>genomic of DY56.</title>
        <authorList>
            <person name="Wang Y."/>
        </authorList>
    </citation>
    <scope>NUCLEOTIDE SEQUENCE [LARGE SCALE GENOMIC DNA]</scope>
    <source>
        <strain evidence="17 18">DY56-A-20</strain>
    </source>
</reference>
<dbReference type="PROSITE" id="PS52016">
    <property type="entry name" value="TONB_DEPENDENT_REC_3"/>
    <property type="match status" value="1"/>
</dbReference>
<evidence type="ECO:0000256" key="3">
    <source>
        <dbReference type="ARBA" id="ARBA00022452"/>
    </source>
</evidence>
<evidence type="ECO:0000256" key="14">
    <source>
        <dbReference type="SAM" id="SignalP"/>
    </source>
</evidence>
<organism evidence="17 18">
    <name type="scientific">Qipengyuania benthica</name>
    <dbReference type="NCBI Taxonomy" id="3067651"/>
    <lineage>
        <taxon>Bacteria</taxon>
        <taxon>Pseudomonadati</taxon>
        <taxon>Pseudomonadota</taxon>
        <taxon>Alphaproteobacteria</taxon>
        <taxon>Sphingomonadales</taxon>
        <taxon>Erythrobacteraceae</taxon>
        <taxon>Qipengyuania</taxon>
    </lineage>
</organism>
<dbReference type="Pfam" id="PF00593">
    <property type="entry name" value="TonB_dep_Rec_b-barrel"/>
    <property type="match status" value="1"/>
</dbReference>
<comment type="similarity">
    <text evidence="12 13">Belongs to the TonB-dependent receptor family.</text>
</comment>
<accession>A0ABT9HAX8</accession>
<keyword evidence="3 12" id="KW-1134">Transmembrane beta strand</keyword>
<evidence type="ECO:0000256" key="11">
    <source>
        <dbReference type="ARBA" id="ARBA00023237"/>
    </source>
</evidence>
<dbReference type="Gene3D" id="2.40.170.20">
    <property type="entry name" value="TonB-dependent receptor, beta-barrel domain"/>
    <property type="match status" value="1"/>
</dbReference>
<evidence type="ECO:0000256" key="9">
    <source>
        <dbReference type="ARBA" id="ARBA00023077"/>
    </source>
</evidence>
<dbReference type="PANTHER" id="PTHR32552">
    <property type="entry name" value="FERRICHROME IRON RECEPTOR-RELATED"/>
    <property type="match status" value="1"/>
</dbReference>
<keyword evidence="11 12" id="KW-0998">Cell outer membrane</keyword>
<dbReference type="Proteomes" id="UP001235664">
    <property type="component" value="Unassembled WGS sequence"/>
</dbReference>
<dbReference type="InterPro" id="IPR037066">
    <property type="entry name" value="Plug_dom_sf"/>
</dbReference>
<evidence type="ECO:0000313" key="18">
    <source>
        <dbReference type="Proteomes" id="UP001235664"/>
    </source>
</evidence>
<feature type="domain" description="TonB-dependent receptor-like beta-barrel" evidence="15">
    <location>
        <begin position="402"/>
        <end position="793"/>
    </location>
</feature>
<protein>
    <submittedName>
        <fullName evidence="17">TonB-dependent receptor</fullName>
    </submittedName>
</protein>
<dbReference type="InterPro" id="IPR039426">
    <property type="entry name" value="TonB-dep_rcpt-like"/>
</dbReference>
<evidence type="ECO:0000256" key="1">
    <source>
        <dbReference type="ARBA" id="ARBA00004571"/>
    </source>
</evidence>
<name>A0ABT9HAX8_9SPHN</name>
<gene>
    <name evidence="17" type="ORF">Q9K01_10190</name>
</gene>
<keyword evidence="10 12" id="KW-0472">Membrane</keyword>
<keyword evidence="6 14" id="KW-0732">Signal</keyword>
<feature type="chain" id="PRO_5045251843" evidence="14">
    <location>
        <begin position="23"/>
        <end position="831"/>
    </location>
</feature>
<evidence type="ECO:0000256" key="4">
    <source>
        <dbReference type="ARBA" id="ARBA00022496"/>
    </source>
</evidence>
<evidence type="ECO:0000259" key="16">
    <source>
        <dbReference type="Pfam" id="PF07715"/>
    </source>
</evidence>
<dbReference type="InterPro" id="IPR036942">
    <property type="entry name" value="Beta-barrel_TonB_sf"/>
</dbReference>
<dbReference type="RefSeq" id="WP_305930141.1">
    <property type="nucleotide sequence ID" value="NZ_JAVAIL010000003.1"/>
</dbReference>
<proteinExistence type="inferred from homology"/>
<evidence type="ECO:0000256" key="13">
    <source>
        <dbReference type="RuleBase" id="RU003357"/>
    </source>
</evidence>
<dbReference type="SUPFAM" id="SSF56935">
    <property type="entry name" value="Porins"/>
    <property type="match status" value="1"/>
</dbReference>